<proteinExistence type="predicted"/>
<accession>A0A444Z0C0</accession>
<evidence type="ECO:0000313" key="1">
    <source>
        <dbReference type="EMBL" id="RYR07620.1"/>
    </source>
</evidence>
<dbReference type="EMBL" id="SDMP01000015">
    <property type="protein sequence ID" value="RYR07620.1"/>
    <property type="molecule type" value="Genomic_DNA"/>
</dbReference>
<evidence type="ECO:0000313" key="2">
    <source>
        <dbReference type="Proteomes" id="UP000289738"/>
    </source>
</evidence>
<sequence>MCIMGIILQDHFKLDSDIVAEAIRPLVEIDPFLKVKFIIAEVQPGYSGTMEEYNIEHSHWVLAFDEGH</sequence>
<name>A0A444Z0C0_ARAHY</name>
<organism evidence="1 2">
    <name type="scientific">Arachis hypogaea</name>
    <name type="common">Peanut</name>
    <dbReference type="NCBI Taxonomy" id="3818"/>
    <lineage>
        <taxon>Eukaryota</taxon>
        <taxon>Viridiplantae</taxon>
        <taxon>Streptophyta</taxon>
        <taxon>Embryophyta</taxon>
        <taxon>Tracheophyta</taxon>
        <taxon>Spermatophyta</taxon>
        <taxon>Magnoliopsida</taxon>
        <taxon>eudicotyledons</taxon>
        <taxon>Gunneridae</taxon>
        <taxon>Pentapetalae</taxon>
        <taxon>rosids</taxon>
        <taxon>fabids</taxon>
        <taxon>Fabales</taxon>
        <taxon>Fabaceae</taxon>
        <taxon>Papilionoideae</taxon>
        <taxon>50 kb inversion clade</taxon>
        <taxon>dalbergioids sensu lato</taxon>
        <taxon>Dalbergieae</taxon>
        <taxon>Pterocarpus clade</taxon>
        <taxon>Arachis</taxon>
    </lineage>
</organism>
<keyword evidence="2" id="KW-1185">Reference proteome</keyword>
<protein>
    <submittedName>
        <fullName evidence="1">Uncharacterized protein</fullName>
    </submittedName>
</protein>
<dbReference type="AlphaFoldDB" id="A0A444Z0C0"/>
<reference evidence="1 2" key="1">
    <citation type="submission" date="2019-01" db="EMBL/GenBank/DDBJ databases">
        <title>Sequencing of cultivated peanut Arachis hypogaea provides insights into genome evolution and oil improvement.</title>
        <authorList>
            <person name="Chen X."/>
        </authorList>
    </citation>
    <scope>NUCLEOTIDE SEQUENCE [LARGE SCALE GENOMIC DNA]</scope>
    <source>
        <strain evidence="2">cv. Fuhuasheng</strain>
        <tissue evidence="1">Leaves</tissue>
    </source>
</reference>
<dbReference type="Proteomes" id="UP000289738">
    <property type="component" value="Chromosome B05"/>
</dbReference>
<gene>
    <name evidence="1" type="ORF">Ahy_B05g075018</name>
</gene>
<comment type="caution">
    <text evidence="1">The sequence shown here is derived from an EMBL/GenBank/DDBJ whole genome shotgun (WGS) entry which is preliminary data.</text>
</comment>